<dbReference type="SUPFAM" id="SSF52047">
    <property type="entry name" value="RNI-like"/>
    <property type="match status" value="1"/>
</dbReference>
<dbReference type="InterPro" id="IPR032675">
    <property type="entry name" value="LRR_dom_sf"/>
</dbReference>
<name>A0A507B9R2_9PEZI</name>
<dbReference type="GeneID" id="41972078"/>
<evidence type="ECO:0000313" key="3">
    <source>
        <dbReference type="Proteomes" id="UP000319257"/>
    </source>
</evidence>
<proteinExistence type="predicted"/>
<gene>
    <name evidence="2" type="ORF">E0L32_004631</name>
</gene>
<dbReference type="AlphaFoldDB" id="A0A507B9R2"/>
<dbReference type="OrthoDB" id="5138542at2759"/>
<keyword evidence="3" id="KW-1185">Reference proteome</keyword>
<dbReference type="EMBL" id="SKBQ01000022">
    <property type="protein sequence ID" value="TPX15354.1"/>
    <property type="molecule type" value="Genomic_DNA"/>
</dbReference>
<evidence type="ECO:0000313" key="2">
    <source>
        <dbReference type="EMBL" id="TPX15354.1"/>
    </source>
</evidence>
<dbReference type="Pfam" id="PF12937">
    <property type="entry name" value="F-box-like"/>
    <property type="match status" value="1"/>
</dbReference>
<dbReference type="Gene3D" id="3.80.10.10">
    <property type="entry name" value="Ribonuclease Inhibitor"/>
    <property type="match status" value="1"/>
</dbReference>
<dbReference type="RefSeq" id="XP_030997065.1">
    <property type="nucleotide sequence ID" value="XM_031139063.1"/>
</dbReference>
<sequence length="457" mass="52490">MTAKVILDLPDELLSHVLTLSVGPLRGYRLRHDGRRGRLVPLASLARVCRRFNRLATPLLYEGIFVSHVYQCSRRPVEEHTASREWQVMKANPSTRQFCRRLEIDAARSDQCDKHTSEARDLIKWLTNTTTLKLHSWPATYRDTGSLARLALTSMPRLRSLTLTGWKGSTLRPPVVREALAGFGYSLALRSLHLQHIGEHEGTLEQWAELTPHALSVTKLTVFEFLQTSKVLSHLIQWVKRLEHLEIHYLFSADYAGNETYIGWSLGKLQPMLELQRDSLTCISISHICVEGLAGFDVTSFPNLRFLSLCYRATGLDIHLVSRLAAPRLNRFRWDLTLQDQQCSEQLGHLDEPQEKFLRAVAQTLLVELKVPLREILVQFRPEYDHWLFGAPWAPEVLPWDRLDSIQRDYSEHGLAVICSPPGPTEEERFDESKLEYGGTEEYDLPDFEYDDLAKDK</sequence>
<feature type="domain" description="F-box" evidence="1">
    <location>
        <begin position="6"/>
        <end position="65"/>
    </location>
</feature>
<protein>
    <recommendedName>
        <fullName evidence="1">F-box domain-containing protein</fullName>
    </recommendedName>
</protein>
<evidence type="ECO:0000259" key="1">
    <source>
        <dbReference type="Pfam" id="PF12937"/>
    </source>
</evidence>
<accession>A0A507B9R2</accession>
<dbReference type="InterPro" id="IPR001810">
    <property type="entry name" value="F-box_dom"/>
</dbReference>
<dbReference type="CDD" id="cd09917">
    <property type="entry name" value="F-box_SF"/>
    <property type="match status" value="1"/>
</dbReference>
<reference evidence="2 3" key="1">
    <citation type="submission" date="2019-06" db="EMBL/GenBank/DDBJ databases">
        <title>Draft genome sequence of the filamentous fungus Phialemoniopsis curvata isolated from diesel fuel.</title>
        <authorList>
            <person name="Varaljay V.A."/>
            <person name="Lyon W.J."/>
            <person name="Crouch A.L."/>
            <person name="Drake C.E."/>
            <person name="Hollomon J.M."/>
            <person name="Nadeau L.J."/>
            <person name="Nunn H.S."/>
            <person name="Stevenson B.S."/>
            <person name="Bojanowski C.L."/>
            <person name="Crookes-Goodson W.J."/>
        </authorList>
    </citation>
    <scope>NUCLEOTIDE SEQUENCE [LARGE SCALE GENOMIC DNA]</scope>
    <source>
        <strain evidence="2 3">D216</strain>
    </source>
</reference>
<dbReference type="InParanoid" id="A0A507B9R2"/>
<organism evidence="2 3">
    <name type="scientific">Thyridium curvatum</name>
    <dbReference type="NCBI Taxonomy" id="1093900"/>
    <lineage>
        <taxon>Eukaryota</taxon>
        <taxon>Fungi</taxon>
        <taxon>Dikarya</taxon>
        <taxon>Ascomycota</taxon>
        <taxon>Pezizomycotina</taxon>
        <taxon>Sordariomycetes</taxon>
        <taxon>Sordariomycetidae</taxon>
        <taxon>Thyridiales</taxon>
        <taxon>Thyridiaceae</taxon>
        <taxon>Thyridium</taxon>
    </lineage>
</organism>
<dbReference type="Proteomes" id="UP000319257">
    <property type="component" value="Unassembled WGS sequence"/>
</dbReference>
<comment type="caution">
    <text evidence="2">The sequence shown here is derived from an EMBL/GenBank/DDBJ whole genome shotgun (WGS) entry which is preliminary data.</text>
</comment>